<dbReference type="Proteomes" id="UP000024284">
    <property type="component" value="Unassembled WGS sequence"/>
</dbReference>
<dbReference type="EMBL" id="JFZA02000011">
    <property type="protein sequence ID" value="KFG90752.1"/>
    <property type="molecule type" value="Genomic_DNA"/>
</dbReference>
<name>A0A086PBI4_SPHHM</name>
<dbReference type="STRING" id="76947.GCA_002080435_02582"/>
<proteinExistence type="predicted"/>
<protein>
    <submittedName>
        <fullName evidence="2">Uncharacterized protein</fullName>
    </submittedName>
</protein>
<dbReference type="PATRIC" id="fig|1219045.3.peg.1494"/>
<evidence type="ECO:0000256" key="1">
    <source>
        <dbReference type="SAM" id="MobiDB-lite"/>
    </source>
</evidence>
<dbReference type="OrthoDB" id="7473521at2"/>
<evidence type="ECO:0000313" key="2">
    <source>
        <dbReference type="EMBL" id="KFG90752.1"/>
    </source>
</evidence>
<keyword evidence="3" id="KW-1185">Reference proteome</keyword>
<accession>A0A086PBI4</accession>
<sequence length="226" mass="23503">MTDVANYRHFSIEAVVPAGWGALGGGRDLIGTCAVKHRGYWDDRLCSVGSLALADWIMEHQELVAKPKLGTHPLNSGTMIERVLIGDVLPSDEFALALANMTEGVVLPEMFGQIEADTTSSASQALGADEKAPAAAPVSPCQDAAPVPSDDRTAELPPLGALGGPLPSGRLFHPIADSRFPQGFVLTGCGMSLCLDESTAKAMQAALADGIAHIQHVRRAGLAVAA</sequence>
<dbReference type="AlphaFoldDB" id="A0A086PBI4"/>
<gene>
    <name evidence="2" type="ORF">BV98_001464</name>
</gene>
<evidence type="ECO:0000313" key="3">
    <source>
        <dbReference type="Proteomes" id="UP000024284"/>
    </source>
</evidence>
<reference evidence="2" key="1">
    <citation type="submission" date="2014-08" db="EMBL/GenBank/DDBJ databases">
        <title>Draft genome sequences of Sphingobium herbicidovorans.</title>
        <authorList>
            <person name="Gan H.M."/>
            <person name="Gan H.Y."/>
            <person name="Savka M.A."/>
        </authorList>
    </citation>
    <scope>NUCLEOTIDE SEQUENCE [LARGE SCALE GENOMIC DNA]</scope>
    <source>
        <strain evidence="2">NBRC 16415</strain>
    </source>
</reference>
<feature type="region of interest" description="Disordered" evidence="1">
    <location>
        <begin position="122"/>
        <end position="158"/>
    </location>
</feature>
<comment type="caution">
    <text evidence="2">The sequence shown here is derived from an EMBL/GenBank/DDBJ whole genome shotgun (WGS) entry which is preliminary data.</text>
</comment>
<dbReference type="RefSeq" id="WP_037464144.1">
    <property type="nucleotide sequence ID" value="NZ_BCZD01000024.1"/>
</dbReference>
<organism evidence="2 3">
    <name type="scientific">Sphingobium herbicidovorans (strain ATCC 700291 / DSM 11019 / CCUG 56400 / KCTC 2939 / LMG 18315 / NBRC 16415 / MH)</name>
    <name type="common">Sphingomonas herbicidovorans</name>
    <dbReference type="NCBI Taxonomy" id="1219045"/>
    <lineage>
        <taxon>Bacteria</taxon>
        <taxon>Pseudomonadati</taxon>
        <taxon>Pseudomonadota</taxon>
        <taxon>Alphaproteobacteria</taxon>
        <taxon>Sphingomonadales</taxon>
        <taxon>Sphingomonadaceae</taxon>
        <taxon>Sphingobium</taxon>
    </lineage>
</organism>